<reference evidence="1" key="1">
    <citation type="submission" date="2018-02" db="EMBL/GenBank/DDBJ databases">
        <title>Rhizophora mucronata_Transcriptome.</title>
        <authorList>
            <person name="Meera S.P."/>
            <person name="Sreeshan A."/>
            <person name="Augustine A."/>
        </authorList>
    </citation>
    <scope>NUCLEOTIDE SEQUENCE</scope>
    <source>
        <tissue evidence="1">Leaf</tissue>
    </source>
</reference>
<sequence length="40" mass="4529">MPFIKGTKYLFTVCKQSFVLEATVLKQQGSSMSYVQCHLS</sequence>
<organism evidence="1">
    <name type="scientific">Rhizophora mucronata</name>
    <name type="common">Asiatic mangrove</name>
    <dbReference type="NCBI Taxonomy" id="61149"/>
    <lineage>
        <taxon>Eukaryota</taxon>
        <taxon>Viridiplantae</taxon>
        <taxon>Streptophyta</taxon>
        <taxon>Embryophyta</taxon>
        <taxon>Tracheophyta</taxon>
        <taxon>Spermatophyta</taxon>
        <taxon>Magnoliopsida</taxon>
        <taxon>eudicotyledons</taxon>
        <taxon>Gunneridae</taxon>
        <taxon>Pentapetalae</taxon>
        <taxon>rosids</taxon>
        <taxon>fabids</taxon>
        <taxon>Malpighiales</taxon>
        <taxon>Rhizophoraceae</taxon>
        <taxon>Rhizophora</taxon>
    </lineage>
</organism>
<accession>A0A2P2K2K5</accession>
<evidence type="ECO:0000313" key="1">
    <source>
        <dbReference type="EMBL" id="MBW99945.1"/>
    </source>
</evidence>
<dbReference type="AlphaFoldDB" id="A0A2P2K2K5"/>
<proteinExistence type="predicted"/>
<protein>
    <submittedName>
        <fullName evidence="1">Uncharacterized protein</fullName>
    </submittedName>
</protein>
<name>A0A2P2K2K5_RHIMU</name>
<dbReference type="EMBL" id="GGEC01019462">
    <property type="protein sequence ID" value="MBW99945.1"/>
    <property type="molecule type" value="Transcribed_RNA"/>
</dbReference>